<dbReference type="EMBL" id="JBHRTL010000006">
    <property type="protein sequence ID" value="MFC3154715.1"/>
    <property type="molecule type" value="Genomic_DNA"/>
</dbReference>
<dbReference type="PROSITE" id="PS50924">
    <property type="entry name" value="MHYT"/>
    <property type="match status" value="1"/>
</dbReference>
<dbReference type="SMART" id="SM00387">
    <property type="entry name" value="HATPase_c"/>
    <property type="match status" value="1"/>
</dbReference>
<accession>A0ABV7HRL1</accession>
<reference evidence="22" key="1">
    <citation type="journal article" date="2019" name="Int. J. Syst. Evol. Microbiol.">
        <title>The Global Catalogue of Microorganisms (GCM) 10K type strain sequencing project: providing services to taxonomists for standard genome sequencing and annotation.</title>
        <authorList>
            <consortium name="The Broad Institute Genomics Platform"/>
            <consortium name="The Broad Institute Genome Sequencing Center for Infectious Disease"/>
            <person name="Wu L."/>
            <person name="Ma J."/>
        </authorList>
    </citation>
    <scope>NUCLEOTIDE SEQUENCE [LARGE SCALE GENOMIC DNA]</scope>
    <source>
        <strain evidence="22">KCTC 52141</strain>
    </source>
</reference>
<evidence type="ECO:0000256" key="8">
    <source>
        <dbReference type="ARBA" id="ARBA00022692"/>
    </source>
</evidence>
<dbReference type="CDD" id="cd00130">
    <property type="entry name" value="PAS"/>
    <property type="match status" value="2"/>
</dbReference>
<dbReference type="CDD" id="cd17546">
    <property type="entry name" value="REC_hyHK_CKI1_RcsC-like"/>
    <property type="match status" value="1"/>
</dbReference>
<dbReference type="SMART" id="SM00091">
    <property type="entry name" value="PAS"/>
    <property type="match status" value="2"/>
</dbReference>
<keyword evidence="9" id="KW-0418">Kinase</keyword>
<keyword evidence="11 15" id="KW-1133">Transmembrane helix</keyword>
<dbReference type="Pfam" id="PF08447">
    <property type="entry name" value="PAS_3"/>
    <property type="match status" value="1"/>
</dbReference>
<keyword evidence="13 15" id="KW-0472">Membrane</keyword>
<dbReference type="InterPro" id="IPR004358">
    <property type="entry name" value="Sig_transdc_His_kin-like_C"/>
</dbReference>
<feature type="transmembrane region" description="Helical" evidence="15">
    <location>
        <begin position="189"/>
        <end position="211"/>
    </location>
</feature>
<dbReference type="Pfam" id="PF02518">
    <property type="entry name" value="HATPase_c"/>
    <property type="match status" value="1"/>
</dbReference>
<sequence length="1114" mass="122532">MLSDFFFINQDPALVLSGVYNYKLVSLSICTAIFAGYFTFYLLDLARHTPIKLYRYVAKVMAAVIMAGGIWSMHFIGMLAFSLCRQIGYDPTITLLSFFPALVSCLYAIFLLSRRASLKNLMAASVLLGAGIGTMHYSGMAAMELAPLLRYDPLTFALSIVVAVSLSFIAVLSRFYLGRVIPRLSSGQSRLISAVVLGFAVSGMHYMGMLATRFIDTSASGPVNAIVQSDLSFIAISVASTTVVLTLGVAVLNGLLRFQLLLAEKTEQESRLSAILSTAVDGIITIGENGDILSANKAAEAILGYSEDELKGQSALRLTSDEDDTMAVCRISGAPIDLSGFVGHNQLVNTLHKDGRSIPIRLGVGEVQLSLRQRLYVAFLTDLTEQHKLQQELLEKERQYRSLIHNMPGVAFRCEINASWSMIFASPSIQGLTGYDLSTFMARDIDMGDLIVEEDLPRIETSVNKALVDRQAYSLEYRIRHRSGDIRWVLDQGSYHFNDDGEAQWIDGVLIDITERHAYEDQLKAAKQQAEHAAQAKQSFLANMSHEIRTPMNSIIGFSEVMLESELVAEQRKQLSTINASARSLMYLLNDILDSAKLEKGKVDIAREHFSLSSLLDEVISSFWLLAKQKDIVINLALAEGLSPVYVGDSNRIRQILNNLVGNAVKFTDTGSVTARVTPSGSHEVLFEVIDTGIGIAAERVESIFQAFEQADSTTTRRFGGTGLGTTISKQLVELMGGHIGLESEENKGSRFYFSLPLEVGEETKLKRDTRDTDVDLPPLNILVVDDIETNIELLFLLLSRQGHRVVSASNGLEAFDRFRANEFDIVLMDVHMPECDGICATEKIRQYEQDKKRGRTPIVALTASVLQQDRATAYNAGMDGFANKPINPSQLYGEMAAALGISTREPSGATAPALGAQVDFEHGELLWGSRERQCHEINEFIAKHKDSWALIARLETYQTEDNATRLHTLKGAAGNLGLVQLARLLQLMEQATSADQYQTYAQCLDASLADIAQTVDNASVGDSDMATEQSQKRLTMDDTKAICQNLFVLAQQAETDAELLSVLQQQSDDKLASKVEQLVTAFDDFEFEQAVSIITSILDQLSRSSADSEQGKL</sequence>
<feature type="domain" description="PAS" evidence="18">
    <location>
        <begin position="396"/>
        <end position="470"/>
    </location>
</feature>
<evidence type="ECO:0000256" key="15">
    <source>
        <dbReference type="PROSITE-ProRule" id="PRU00244"/>
    </source>
</evidence>
<dbReference type="EC" id="2.7.13.3" evidence="3"/>
<keyword evidence="10" id="KW-0067">ATP-binding</keyword>
<dbReference type="InterPro" id="IPR013655">
    <property type="entry name" value="PAS_fold_3"/>
</dbReference>
<dbReference type="SUPFAM" id="SSF55785">
    <property type="entry name" value="PYP-like sensor domain (PAS domain)"/>
    <property type="match status" value="2"/>
</dbReference>
<dbReference type="PANTHER" id="PTHR43047">
    <property type="entry name" value="TWO-COMPONENT HISTIDINE PROTEIN KINASE"/>
    <property type="match status" value="1"/>
</dbReference>
<dbReference type="Pfam" id="PF00989">
    <property type="entry name" value="PAS"/>
    <property type="match status" value="1"/>
</dbReference>
<dbReference type="Gene3D" id="1.10.287.130">
    <property type="match status" value="1"/>
</dbReference>
<feature type="domain" description="PAC" evidence="19">
    <location>
        <begin position="473"/>
        <end position="525"/>
    </location>
</feature>
<evidence type="ECO:0000256" key="6">
    <source>
        <dbReference type="ARBA" id="ARBA00022553"/>
    </source>
</evidence>
<dbReference type="SMART" id="SM00448">
    <property type="entry name" value="REC"/>
    <property type="match status" value="1"/>
</dbReference>
<evidence type="ECO:0000256" key="9">
    <source>
        <dbReference type="ARBA" id="ARBA00022777"/>
    </source>
</evidence>
<evidence type="ECO:0000256" key="11">
    <source>
        <dbReference type="ARBA" id="ARBA00022989"/>
    </source>
</evidence>
<dbReference type="InterPro" id="IPR001789">
    <property type="entry name" value="Sig_transdc_resp-reg_receiver"/>
</dbReference>
<dbReference type="SMART" id="SM00086">
    <property type="entry name" value="PAC"/>
    <property type="match status" value="2"/>
</dbReference>
<feature type="domain" description="PAS" evidence="18">
    <location>
        <begin position="268"/>
        <end position="324"/>
    </location>
</feature>
<dbReference type="InterPro" id="IPR001610">
    <property type="entry name" value="PAC"/>
</dbReference>
<dbReference type="InterPro" id="IPR000014">
    <property type="entry name" value="PAS"/>
</dbReference>
<dbReference type="InterPro" id="IPR005467">
    <property type="entry name" value="His_kinase_dom"/>
</dbReference>
<dbReference type="InterPro" id="IPR011006">
    <property type="entry name" value="CheY-like_superfamily"/>
</dbReference>
<dbReference type="PRINTS" id="PR00344">
    <property type="entry name" value="BCTRLSENSOR"/>
</dbReference>
<evidence type="ECO:0000256" key="4">
    <source>
        <dbReference type="ARBA" id="ARBA00022475"/>
    </source>
</evidence>
<evidence type="ECO:0000313" key="22">
    <source>
        <dbReference type="Proteomes" id="UP001595548"/>
    </source>
</evidence>
<dbReference type="SUPFAM" id="SSF47226">
    <property type="entry name" value="Histidine-containing phosphotransfer domain, HPT domain"/>
    <property type="match status" value="1"/>
</dbReference>
<comment type="caution">
    <text evidence="21">The sequence shown here is derived from an EMBL/GenBank/DDBJ whole genome shotgun (WGS) entry which is preliminary data.</text>
</comment>
<keyword evidence="5" id="KW-0997">Cell inner membrane</keyword>
<dbReference type="SUPFAM" id="SSF55874">
    <property type="entry name" value="ATPase domain of HSP90 chaperone/DNA topoisomerase II/histidine kinase"/>
    <property type="match status" value="1"/>
</dbReference>
<proteinExistence type="predicted"/>
<dbReference type="Pfam" id="PF03707">
    <property type="entry name" value="MHYT"/>
    <property type="match status" value="3"/>
</dbReference>
<evidence type="ECO:0000256" key="10">
    <source>
        <dbReference type="ARBA" id="ARBA00022840"/>
    </source>
</evidence>
<evidence type="ECO:0000256" key="14">
    <source>
        <dbReference type="PROSITE-ProRule" id="PRU00169"/>
    </source>
</evidence>
<dbReference type="Proteomes" id="UP001595548">
    <property type="component" value="Unassembled WGS sequence"/>
</dbReference>
<evidence type="ECO:0000256" key="12">
    <source>
        <dbReference type="ARBA" id="ARBA00023012"/>
    </source>
</evidence>
<evidence type="ECO:0000256" key="1">
    <source>
        <dbReference type="ARBA" id="ARBA00000085"/>
    </source>
</evidence>
<comment type="subcellular location">
    <subcellularLocation>
        <location evidence="2">Cell inner membrane</location>
        <topology evidence="2">Multi-pass membrane protein</topology>
    </subcellularLocation>
</comment>
<evidence type="ECO:0000256" key="13">
    <source>
        <dbReference type="ARBA" id="ARBA00023136"/>
    </source>
</evidence>
<evidence type="ECO:0000256" key="7">
    <source>
        <dbReference type="ARBA" id="ARBA00022679"/>
    </source>
</evidence>
<dbReference type="NCBIfam" id="TIGR00229">
    <property type="entry name" value="sensory_box"/>
    <property type="match status" value="2"/>
</dbReference>
<feature type="transmembrane region" description="Helical" evidence="15">
    <location>
        <begin position="56"/>
        <end position="81"/>
    </location>
</feature>
<dbReference type="InterPro" id="IPR036890">
    <property type="entry name" value="HATPase_C_sf"/>
</dbReference>
<dbReference type="InterPro" id="IPR013767">
    <property type="entry name" value="PAS_fold"/>
</dbReference>
<evidence type="ECO:0000259" key="18">
    <source>
        <dbReference type="PROSITE" id="PS50112"/>
    </source>
</evidence>
<keyword evidence="22" id="KW-1185">Reference proteome</keyword>
<dbReference type="Gene3D" id="1.20.120.160">
    <property type="entry name" value="HPT domain"/>
    <property type="match status" value="1"/>
</dbReference>
<dbReference type="InterPro" id="IPR003594">
    <property type="entry name" value="HATPase_dom"/>
</dbReference>
<evidence type="ECO:0000256" key="3">
    <source>
        <dbReference type="ARBA" id="ARBA00012438"/>
    </source>
</evidence>
<name>A0ABV7HRL1_9GAMM</name>
<protein>
    <recommendedName>
        <fullName evidence="3">histidine kinase</fullName>
        <ecNumber evidence="3">2.7.13.3</ecNumber>
    </recommendedName>
</protein>
<evidence type="ECO:0000259" key="20">
    <source>
        <dbReference type="PROSITE" id="PS50924"/>
    </source>
</evidence>
<feature type="transmembrane region" description="Helical" evidence="15">
    <location>
        <begin position="154"/>
        <end position="177"/>
    </location>
</feature>
<dbReference type="InterPro" id="IPR036097">
    <property type="entry name" value="HisK_dim/P_sf"/>
</dbReference>
<dbReference type="Pfam" id="PF00072">
    <property type="entry name" value="Response_reg"/>
    <property type="match status" value="1"/>
</dbReference>
<dbReference type="Gene3D" id="3.40.50.2300">
    <property type="match status" value="1"/>
</dbReference>
<dbReference type="InterPro" id="IPR008207">
    <property type="entry name" value="Sig_transdc_His_kin_Hpt_dom"/>
</dbReference>
<feature type="domain" description="Response regulatory" evidence="17">
    <location>
        <begin position="781"/>
        <end position="900"/>
    </location>
</feature>
<organism evidence="21 22">
    <name type="scientific">Gilvimarinus japonicus</name>
    <dbReference type="NCBI Taxonomy" id="1796469"/>
    <lineage>
        <taxon>Bacteria</taxon>
        <taxon>Pseudomonadati</taxon>
        <taxon>Pseudomonadota</taxon>
        <taxon>Gammaproteobacteria</taxon>
        <taxon>Cellvibrionales</taxon>
        <taxon>Cellvibrionaceae</taxon>
        <taxon>Gilvimarinus</taxon>
    </lineage>
</organism>
<feature type="transmembrane region" description="Helical" evidence="15">
    <location>
        <begin position="93"/>
        <end position="112"/>
    </location>
</feature>
<dbReference type="Gene3D" id="3.30.565.10">
    <property type="entry name" value="Histidine kinase-like ATPase, C-terminal domain"/>
    <property type="match status" value="1"/>
</dbReference>
<evidence type="ECO:0000259" key="16">
    <source>
        <dbReference type="PROSITE" id="PS50109"/>
    </source>
</evidence>
<evidence type="ECO:0000256" key="5">
    <source>
        <dbReference type="ARBA" id="ARBA00022519"/>
    </source>
</evidence>
<dbReference type="InterPro" id="IPR005330">
    <property type="entry name" value="MHYT_dom"/>
</dbReference>
<feature type="transmembrane region" description="Helical" evidence="15">
    <location>
        <begin position="20"/>
        <end position="44"/>
    </location>
</feature>
<dbReference type="CDD" id="cd16922">
    <property type="entry name" value="HATPase_EvgS-ArcB-TorS-like"/>
    <property type="match status" value="1"/>
</dbReference>
<dbReference type="SMART" id="SM00388">
    <property type="entry name" value="HisKA"/>
    <property type="match status" value="1"/>
</dbReference>
<keyword evidence="6 14" id="KW-0597">Phosphoprotein</keyword>
<dbReference type="RefSeq" id="WP_382415125.1">
    <property type="nucleotide sequence ID" value="NZ_AP031500.1"/>
</dbReference>
<dbReference type="PROSITE" id="PS50113">
    <property type="entry name" value="PAC"/>
    <property type="match status" value="1"/>
</dbReference>
<dbReference type="SUPFAM" id="SSF47384">
    <property type="entry name" value="Homodimeric domain of signal transducing histidine kinase"/>
    <property type="match status" value="1"/>
</dbReference>
<dbReference type="PROSITE" id="PS50109">
    <property type="entry name" value="HIS_KIN"/>
    <property type="match status" value="1"/>
</dbReference>
<dbReference type="Gene3D" id="3.30.450.20">
    <property type="entry name" value="PAS domain"/>
    <property type="match status" value="2"/>
</dbReference>
<dbReference type="InterPro" id="IPR035965">
    <property type="entry name" value="PAS-like_dom_sf"/>
</dbReference>
<evidence type="ECO:0000259" key="17">
    <source>
        <dbReference type="PROSITE" id="PS50110"/>
    </source>
</evidence>
<dbReference type="CDD" id="cd00082">
    <property type="entry name" value="HisKA"/>
    <property type="match status" value="1"/>
</dbReference>
<dbReference type="InterPro" id="IPR003661">
    <property type="entry name" value="HisK_dim/P_dom"/>
</dbReference>
<keyword evidence="12" id="KW-0902">Two-component regulatory system</keyword>
<gene>
    <name evidence="21" type="ORF">ACFOEB_05820</name>
</gene>
<keyword evidence="10" id="KW-0547">Nucleotide-binding</keyword>
<evidence type="ECO:0000313" key="21">
    <source>
        <dbReference type="EMBL" id="MFC3154715.1"/>
    </source>
</evidence>
<keyword evidence="4" id="KW-1003">Cell membrane</keyword>
<dbReference type="PROSITE" id="PS50110">
    <property type="entry name" value="RESPONSE_REGULATORY"/>
    <property type="match status" value="1"/>
</dbReference>
<dbReference type="SUPFAM" id="SSF52172">
    <property type="entry name" value="CheY-like"/>
    <property type="match status" value="1"/>
</dbReference>
<dbReference type="PROSITE" id="PS50112">
    <property type="entry name" value="PAS"/>
    <property type="match status" value="2"/>
</dbReference>
<feature type="modified residue" description="4-aspartylphosphate" evidence="14">
    <location>
        <position position="830"/>
    </location>
</feature>
<dbReference type="InterPro" id="IPR000700">
    <property type="entry name" value="PAS-assoc_C"/>
</dbReference>
<keyword evidence="8 15" id="KW-0812">Transmembrane</keyword>
<keyword evidence="7" id="KW-0808">Transferase</keyword>
<feature type="domain" description="Histidine kinase" evidence="16">
    <location>
        <begin position="543"/>
        <end position="760"/>
    </location>
</feature>
<dbReference type="Pfam" id="PF01627">
    <property type="entry name" value="Hpt"/>
    <property type="match status" value="1"/>
</dbReference>
<dbReference type="Pfam" id="PF00512">
    <property type="entry name" value="HisKA"/>
    <property type="match status" value="1"/>
</dbReference>
<evidence type="ECO:0000259" key="19">
    <source>
        <dbReference type="PROSITE" id="PS50113"/>
    </source>
</evidence>
<comment type="catalytic activity">
    <reaction evidence="1">
        <text>ATP + protein L-histidine = ADP + protein N-phospho-L-histidine.</text>
        <dbReference type="EC" id="2.7.13.3"/>
    </reaction>
</comment>
<feature type="transmembrane region" description="Helical" evidence="15">
    <location>
        <begin position="121"/>
        <end position="142"/>
    </location>
</feature>
<evidence type="ECO:0000256" key="2">
    <source>
        <dbReference type="ARBA" id="ARBA00004429"/>
    </source>
</evidence>
<feature type="domain" description="MHYT" evidence="20">
    <location>
        <begin position="20"/>
        <end position="215"/>
    </location>
</feature>
<dbReference type="InterPro" id="IPR036641">
    <property type="entry name" value="HPT_dom_sf"/>
</dbReference>